<evidence type="ECO:0000313" key="2">
    <source>
        <dbReference type="Proteomes" id="UP001054945"/>
    </source>
</evidence>
<organism evidence="1 2">
    <name type="scientific">Caerostris extrusa</name>
    <name type="common">Bark spider</name>
    <name type="synonym">Caerostris bankana</name>
    <dbReference type="NCBI Taxonomy" id="172846"/>
    <lineage>
        <taxon>Eukaryota</taxon>
        <taxon>Metazoa</taxon>
        <taxon>Ecdysozoa</taxon>
        <taxon>Arthropoda</taxon>
        <taxon>Chelicerata</taxon>
        <taxon>Arachnida</taxon>
        <taxon>Araneae</taxon>
        <taxon>Araneomorphae</taxon>
        <taxon>Entelegynae</taxon>
        <taxon>Araneoidea</taxon>
        <taxon>Araneidae</taxon>
        <taxon>Caerostris</taxon>
    </lineage>
</organism>
<keyword evidence="2" id="KW-1185">Reference proteome</keyword>
<accession>A0AAV4XYJ0</accession>
<proteinExistence type="predicted"/>
<reference evidence="1 2" key="1">
    <citation type="submission" date="2021-06" db="EMBL/GenBank/DDBJ databases">
        <title>Caerostris extrusa draft genome.</title>
        <authorList>
            <person name="Kono N."/>
            <person name="Arakawa K."/>
        </authorList>
    </citation>
    <scope>NUCLEOTIDE SEQUENCE [LARGE SCALE GENOMIC DNA]</scope>
</reference>
<gene>
    <name evidence="1" type="ORF">CEXT_773761</name>
</gene>
<dbReference type="AlphaFoldDB" id="A0AAV4XYJ0"/>
<protein>
    <submittedName>
        <fullName evidence="1">Uncharacterized protein</fullName>
    </submittedName>
</protein>
<comment type="caution">
    <text evidence="1">The sequence shown here is derived from an EMBL/GenBank/DDBJ whole genome shotgun (WGS) entry which is preliminary data.</text>
</comment>
<name>A0AAV4XYJ0_CAEEX</name>
<sequence>MDFRRNGIRAHGFLSRLNNQKEVRNEPIRAGSKSLATTKEKARAFCKRDKISNFRKEPRPWWHFARVSYLPLAFGEKHRTETEIYKSYLEERPAKCLEESGGDPNIEA</sequence>
<evidence type="ECO:0000313" key="1">
    <source>
        <dbReference type="EMBL" id="GIZ00253.1"/>
    </source>
</evidence>
<dbReference type="EMBL" id="BPLR01018525">
    <property type="protein sequence ID" value="GIZ00253.1"/>
    <property type="molecule type" value="Genomic_DNA"/>
</dbReference>
<dbReference type="Proteomes" id="UP001054945">
    <property type="component" value="Unassembled WGS sequence"/>
</dbReference>